<name>A0A392MBJ5_9FABA</name>
<protein>
    <submittedName>
        <fullName evidence="2">Uncharacterized protein</fullName>
    </submittedName>
</protein>
<comment type="caution">
    <text evidence="2">The sequence shown here is derived from an EMBL/GenBank/DDBJ whole genome shotgun (WGS) entry which is preliminary data.</text>
</comment>
<feature type="compositionally biased region" description="Acidic residues" evidence="1">
    <location>
        <begin position="82"/>
        <end position="96"/>
    </location>
</feature>
<reference evidence="2 3" key="1">
    <citation type="journal article" date="2018" name="Front. Plant Sci.">
        <title>Red Clover (Trifolium pratense) and Zigzag Clover (T. medium) - A Picture of Genomic Similarities and Differences.</title>
        <authorList>
            <person name="Dluhosova J."/>
            <person name="Istvanek J."/>
            <person name="Nedelnik J."/>
            <person name="Repkova J."/>
        </authorList>
    </citation>
    <scope>NUCLEOTIDE SEQUENCE [LARGE SCALE GENOMIC DNA]</scope>
    <source>
        <strain evidence="3">cv. 10/8</strain>
        <tissue evidence="2">Leaf</tissue>
    </source>
</reference>
<gene>
    <name evidence="2" type="ORF">A2U01_0005307</name>
</gene>
<evidence type="ECO:0000313" key="2">
    <source>
        <dbReference type="EMBL" id="MCH84475.1"/>
    </source>
</evidence>
<keyword evidence="3" id="KW-1185">Reference proteome</keyword>
<accession>A0A392MBJ5</accession>
<feature type="region of interest" description="Disordered" evidence="1">
    <location>
        <begin position="76"/>
        <end position="105"/>
    </location>
</feature>
<dbReference type="Proteomes" id="UP000265520">
    <property type="component" value="Unassembled WGS sequence"/>
</dbReference>
<dbReference type="AlphaFoldDB" id="A0A392MBJ5"/>
<dbReference type="EMBL" id="LXQA010006867">
    <property type="protein sequence ID" value="MCH84475.1"/>
    <property type="molecule type" value="Genomic_DNA"/>
</dbReference>
<proteinExistence type="predicted"/>
<evidence type="ECO:0000313" key="3">
    <source>
        <dbReference type="Proteomes" id="UP000265520"/>
    </source>
</evidence>
<sequence length="105" mass="11594">MAPAKGEPESVQGLTTRAQLVDRIQQLGEGIFKAAHHSWENALTQIKVANPGLEFSTEGMGMLRKVVDGQIIIPEQYQQMEADNEEEEEQEEEDNGEEGHGESDG</sequence>
<evidence type="ECO:0000256" key="1">
    <source>
        <dbReference type="SAM" id="MobiDB-lite"/>
    </source>
</evidence>
<organism evidence="2 3">
    <name type="scientific">Trifolium medium</name>
    <dbReference type="NCBI Taxonomy" id="97028"/>
    <lineage>
        <taxon>Eukaryota</taxon>
        <taxon>Viridiplantae</taxon>
        <taxon>Streptophyta</taxon>
        <taxon>Embryophyta</taxon>
        <taxon>Tracheophyta</taxon>
        <taxon>Spermatophyta</taxon>
        <taxon>Magnoliopsida</taxon>
        <taxon>eudicotyledons</taxon>
        <taxon>Gunneridae</taxon>
        <taxon>Pentapetalae</taxon>
        <taxon>rosids</taxon>
        <taxon>fabids</taxon>
        <taxon>Fabales</taxon>
        <taxon>Fabaceae</taxon>
        <taxon>Papilionoideae</taxon>
        <taxon>50 kb inversion clade</taxon>
        <taxon>NPAAA clade</taxon>
        <taxon>Hologalegina</taxon>
        <taxon>IRL clade</taxon>
        <taxon>Trifolieae</taxon>
        <taxon>Trifolium</taxon>
    </lineage>
</organism>